<dbReference type="InterPro" id="IPR002549">
    <property type="entry name" value="AI-2E-like"/>
</dbReference>
<dbReference type="PANTHER" id="PTHR21716:SF64">
    <property type="entry name" value="AI-2 TRANSPORT PROTEIN TQSA"/>
    <property type="match status" value="1"/>
</dbReference>
<gene>
    <name evidence="7" type="ORF">SAMN04488052_103352</name>
</gene>
<evidence type="ECO:0000256" key="5">
    <source>
        <dbReference type="ARBA" id="ARBA00023136"/>
    </source>
</evidence>
<dbReference type="GO" id="GO:0016020">
    <property type="term" value="C:membrane"/>
    <property type="evidence" value="ECO:0007669"/>
    <property type="project" value="UniProtKB-SubCell"/>
</dbReference>
<feature type="transmembrane region" description="Helical" evidence="6">
    <location>
        <begin position="325"/>
        <end position="343"/>
    </location>
</feature>
<evidence type="ECO:0000256" key="1">
    <source>
        <dbReference type="ARBA" id="ARBA00004141"/>
    </source>
</evidence>
<feature type="transmembrane region" description="Helical" evidence="6">
    <location>
        <begin position="100"/>
        <end position="117"/>
    </location>
</feature>
<feature type="transmembrane region" description="Helical" evidence="6">
    <location>
        <begin position="129"/>
        <end position="154"/>
    </location>
</feature>
<keyword evidence="3 6" id="KW-0812">Transmembrane</keyword>
<sequence length="419" mass="45687">MGSVDDCFDNAMVESYFATLERELLDRRRFRNPTEARLEVFRFIEGWYKPHRRSPCTSPSGGHVPMSLQIRYRAPAPAGALWLIAIILLVAALYWLRPLAAPIAFSLFLIALVWPLYRHNAARGRAQRGLALVGCVLLVLAGALALLALAGYAIRTVADGLGVYGPQLQSSYRAAVLWLEAQGIAAPTGSAQFSPTNMFHVIHQAAAQLNAILAFLALTLIFMIMGLLEVDTLRRRLPYAVGAALAERLVRAFQALAHKLRRYMLVRSVISAITGLLTWLLAVLLGLDLAVAWGTLAFALNFIPFVGSIIAVFPPALFAVAQFDGWLQPLLVLTGMGLIQFSIGNFLDPKLEGRILTLSPFAVIFSVFFWGVIWGIPGAFMGVPLTIALATICGQFRATGWVSRLLSPAESGTRLDEGT</sequence>
<organism evidence="7 8">
    <name type="scientific">Aquisalimonas asiatica</name>
    <dbReference type="NCBI Taxonomy" id="406100"/>
    <lineage>
        <taxon>Bacteria</taxon>
        <taxon>Pseudomonadati</taxon>
        <taxon>Pseudomonadota</taxon>
        <taxon>Gammaproteobacteria</taxon>
        <taxon>Chromatiales</taxon>
        <taxon>Ectothiorhodospiraceae</taxon>
        <taxon>Aquisalimonas</taxon>
    </lineage>
</organism>
<dbReference type="AlphaFoldDB" id="A0A1H8T130"/>
<feature type="transmembrane region" description="Helical" evidence="6">
    <location>
        <begin position="264"/>
        <end position="285"/>
    </location>
</feature>
<feature type="transmembrane region" description="Helical" evidence="6">
    <location>
        <begin position="291"/>
        <end position="313"/>
    </location>
</feature>
<evidence type="ECO:0000256" key="3">
    <source>
        <dbReference type="ARBA" id="ARBA00022692"/>
    </source>
</evidence>
<name>A0A1H8T130_9GAMM</name>
<dbReference type="Pfam" id="PF01594">
    <property type="entry name" value="AI-2E_transport"/>
    <property type="match status" value="1"/>
</dbReference>
<evidence type="ECO:0000313" key="8">
    <source>
        <dbReference type="Proteomes" id="UP000199657"/>
    </source>
</evidence>
<dbReference type="GO" id="GO:0055085">
    <property type="term" value="P:transmembrane transport"/>
    <property type="evidence" value="ECO:0007669"/>
    <property type="project" value="TreeGrafter"/>
</dbReference>
<dbReference type="Proteomes" id="UP000199657">
    <property type="component" value="Unassembled WGS sequence"/>
</dbReference>
<accession>A0A1H8T130</accession>
<dbReference type="RefSeq" id="WP_091642832.1">
    <property type="nucleotide sequence ID" value="NZ_FOEG01000003.1"/>
</dbReference>
<evidence type="ECO:0000256" key="2">
    <source>
        <dbReference type="ARBA" id="ARBA00009773"/>
    </source>
</evidence>
<proteinExistence type="inferred from homology"/>
<keyword evidence="8" id="KW-1185">Reference proteome</keyword>
<comment type="similarity">
    <text evidence="2">Belongs to the autoinducer-2 exporter (AI-2E) (TC 2.A.86) family.</text>
</comment>
<dbReference type="OrthoDB" id="9799225at2"/>
<evidence type="ECO:0000313" key="7">
    <source>
        <dbReference type="EMBL" id="SEO84739.1"/>
    </source>
</evidence>
<keyword evidence="5 6" id="KW-0472">Membrane</keyword>
<dbReference type="EMBL" id="FOEG01000003">
    <property type="protein sequence ID" value="SEO84739.1"/>
    <property type="molecule type" value="Genomic_DNA"/>
</dbReference>
<keyword evidence="4 6" id="KW-1133">Transmembrane helix</keyword>
<reference evidence="7 8" key="1">
    <citation type="submission" date="2016-10" db="EMBL/GenBank/DDBJ databases">
        <authorList>
            <person name="de Groot N.N."/>
        </authorList>
    </citation>
    <scope>NUCLEOTIDE SEQUENCE [LARGE SCALE GENOMIC DNA]</scope>
    <source>
        <strain evidence="7 8">CGMCC 1.6291</strain>
    </source>
</reference>
<dbReference type="PANTHER" id="PTHR21716">
    <property type="entry name" value="TRANSMEMBRANE PROTEIN"/>
    <property type="match status" value="1"/>
</dbReference>
<evidence type="ECO:0000256" key="4">
    <source>
        <dbReference type="ARBA" id="ARBA00022989"/>
    </source>
</evidence>
<protein>
    <submittedName>
        <fullName evidence="7">Predicted PurR-regulated permease PerM</fullName>
    </submittedName>
</protein>
<evidence type="ECO:0000256" key="6">
    <source>
        <dbReference type="SAM" id="Phobius"/>
    </source>
</evidence>
<feature type="transmembrane region" description="Helical" evidence="6">
    <location>
        <begin position="205"/>
        <end position="228"/>
    </location>
</feature>
<comment type="subcellular location">
    <subcellularLocation>
        <location evidence="1">Membrane</location>
        <topology evidence="1">Multi-pass membrane protein</topology>
    </subcellularLocation>
</comment>
<feature type="transmembrane region" description="Helical" evidence="6">
    <location>
        <begin position="76"/>
        <end position="94"/>
    </location>
</feature>